<evidence type="ECO:0000313" key="2">
    <source>
        <dbReference type="Proteomes" id="UP001165065"/>
    </source>
</evidence>
<protein>
    <submittedName>
        <fullName evidence="1">Uncharacterized protein</fullName>
    </submittedName>
</protein>
<gene>
    <name evidence="1" type="ORF">TrCOL_g12721</name>
</gene>
<accession>A0A9W7LBY1</accession>
<comment type="caution">
    <text evidence="1">The sequence shown here is derived from an EMBL/GenBank/DDBJ whole genome shotgun (WGS) entry which is preliminary data.</text>
</comment>
<name>A0A9W7LBY1_9STRA</name>
<organism evidence="1 2">
    <name type="scientific">Triparma columacea</name>
    <dbReference type="NCBI Taxonomy" id="722753"/>
    <lineage>
        <taxon>Eukaryota</taxon>
        <taxon>Sar</taxon>
        <taxon>Stramenopiles</taxon>
        <taxon>Ochrophyta</taxon>
        <taxon>Bolidophyceae</taxon>
        <taxon>Parmales</taxon>
        <taxon>Triparmaceae</taxon>
        <taxon>Triparma</taxon>
    </lineage>
</organism>
<keyword evidence="2" id="KW-1185">Reference proteome</keyword>
<dbReference type="OrthoDB" id="10468294at2759"/>
<sequence length="72" mass="7762">MKEECTITTDRQCSPCVAPTYSDGGQTCEQCNGKGQYNDKDGAAFCKTAKAGYKPTSDRKVRMNLNKTGTGT</sequence>
<dbReference type="AlphaFoldDB" id="A0A9W7LBY1"/>
<evidence type="ECO:0000313" key="1">
    <source>
        <dbReference type="EMBL" id="GMI44033.1"/>
    </source>
</evidence>
<reference evidence="2" key="1">
    <citation type="journal article" date="2023" name="Commun. Biol.">
        <title>Genome analysis of Parmales, the sister group of diatoms, reveals the evolutionary specialization of diatoms from phago-mixotrophs to photoautotrophs.</title>
        <authorList>
            <person name="Ban H."/>
            <person name="Sato S."/>
            <person name="Yoshikawa S."/>
            <person name="Yamada K."/>
            <person name="Nakamura Y."/>
            <person name="Ichinomiya M."/>
            <person name="Sato N."/>
            <person name="Blanc-Mathieu R."/>
            <person name="Endo H."/>
            <person name="Kuwata A."/>
            <person name="Ogata H."/>
        </authorList>
    </citation>
    <scope>NUCLEOTIDE SEQUENCE [LARGE SCALE GENOMIC DNA]</scope>
</reference>
<proteinExistence type="predicted"/>
<dbReference type="EMBL" id="BRYA01001466">
    <property type="protein sequence ID" value="GMI44033.1"/>
    <property type="molecule type" value="Genomic_DNA"/>
</dbReference>
<dbReference type="Proteomes" id="UP001165065">
    <property type="component" value="Unassembled WGS sequence"/>
</dbReference>